<name>A0ABU2SDX3_9ACTN</name>
<dbReference type="Proteomes" id="UP001183615">
    <property type="component" value="Unassembled WGS sequence"/>
</dbReference>
<dbReference type="RefSeq" id="WP_311620087.1">
    <property type="nucleotide sequence ID" value="NZ_JAVREV010000016.1"/>
</dbReference>
<evidence type="ECO:0000313" key="1">
    <source>
        <dbReference type="EMBL" id="MDT0445905.1"/>
    </source>
</evidence>
<keyword evidence="2" id="KW-1185">Reference proteome</keyword>
<sequence>MHEEQVLLESRTLRDRYTERVDVLDKVKALALLPDGLHVTTEAVAAYFVIHRSIIRKVIERHREELSENGLTVLRGSDLQVFESDNLSLSKQSYPQGRAHLTLYTRRTVLNIAMLLRDSAVARRVRRYLLDAEETGMRPDGDVSRAVREIGGVLAELGPVIHRMSVRLEHVERRVDNTERIVCAMSERLATLQERRLP</sequence>
<gene>
    <name evidence="1" type="ORF">RM779_25400</name>
</gene>
<reference evidence="2" key="1">
    <citation type="submission" date="2023-07" db="EMBL/GenBank/DDBJ databases">
        <title>30 novel species of actinomycetes from the DSMZ collection.</title>
        <authorList>
            <person name="Nouioui I."/>
        </authorList>
    </citation>
    <scope>NUCLEOTIDE SEQUENCE [LARGE SCALE GENOMIC DNA]</scope>
    <source>
        <strain evidence="2">DSM 41886</strain>
    </source>
</reference>
<accession>A0ABU2SDX3</accession>
<protein>
    <submittedName>
        <fullName evidence="1">Uncharacterized protein</fullName>
    </submittedName>
</protein>
<comment type="caution">
    <text evidence="1">The sequence shown here is derived from an EMBL/GenBank/DDBJ whole genome shotgun (WGS) entry which is preliminary data.</text>
</comment>
<evidence type="ECO:0000313" key="2">
    <source>
        <dbReference type="Proteomes" id="UP001183615"/>
    </source>
</evidence>
<organism evidence="1 2">
    <name type="scientific">Streptomyces johnsoniae</name>
    <dbReference type="NCBI Taxonomy" id="3075532"/>
    <lineage>
        <taxon>Bacteria</taxon>
        <taxon>Bacillati</taxon>
        <taxon>Actinomycetota</taxon>
        <taxon>Actinomycetes</taxon>
        <taxon>Kitasatosporales</taxon>
        <taxon>Streptomycetaceae</taxon>
        <taxon>Streptomyces</taxon>
    </lineage>
</organism>
<proteinExistence type="predicted"/>
<dbReference type="EMBL" id="JAVREV010000016">
    <property type="protein sequence ID" value="MDT0445905.1"/>
    <property type="molecule type" value="Genomic_DNA"/>
</dbReference>